<dbReference type="Proteomes" id="UP001375240">
    <property type="component" value="Unassembled WGS sequence"/>
</dbReference>
<sequence length="856" mass="97567">MIVNKRLLFSILLVTFFRPKEGNGLVCKPALHTSLPKVCDNAQQGRWQPIASLEKTDETKEAPKIEVRTLKRLGGTRPKKAQKVPGRGDPRKADKDYKKSIMDQIEDMGPSFADLANRVQDPAAADKDFNPEAEATRRLGEPTFLDEFGNPADGKDGNLFETALKRARKQLKGLQGSDPYAIARDIELHQSANFGKHPLSDTLKALQLSDTSKALQLSEPSFDPDSASFRRVEIWLKNERRRAFQGLVSATQQHLVVGRLTENEWNQDNLIHYMFHSWRSVDSNSGTDASYDSDHLPFSPTTPLRYITLWNIMDKRTLDILYRAAEIPGRRLKNFIDPAQKKQRAAYFFNTDILRLWTKGSLERDGVDALMGLKEVNTVQRMLEIYAQNLHQVAIRAIYIVLDYDSNIPSAEILIELKPSPDEVATDHPPDIVQELNSLDDWGTIFDSLLVVQVSDSTSWPHPFLDKLESIGRWLFGIEADENLFNREDTYFDAKISYLVNPKDHLKRIKTWITYSAVDAHLVIQFGRFRNNHFDEVVEGELLVHALARMLISAWIHLAGHLPIETITFANVASDLGAFIERKTASAPDNVLSFYKENGDDGFQSIIEELWSLKFWQLGFFERFTIWLVSNFGAGQLVGLSLVQMHEYQEFGNCIVFRMKYDTAFNPWAETGADGFYSERVALRRGTLIKANMETLELTYLQDVARIDERLTSAEFIASERNKDIAVDAVLACNEIQQFKEFKDPGLDLANPRYAPTWNDQSGFLDQIRTWAGSLDAEDDEFQSYWRKRVSADFQTGKQMHQAFKFSVNPEQGGSDLDHVMQEADRSDLDHERQLLLTPIIGGYVGLRFFVLPIKQ</sequence>
<name>A0AAV9V4G7_9PEZI</name>
<evidence type="ECO:0000313" key="4">
    <source>
        <dbReference type="Proteomes" id="UP001375240"/>
    </source>
</evidence>
<keyword evidence="4" id="KW-1185">Reference proteome</keyword>
<keyword evidence="2" id="KW-0732">Signal</keyword>
<evidence type="ECO:0000256" key="1">
    <source>
        <dbReference type="SAM" id="MobiDB-lite"/>
    </source>
</evidence>
<evidence type="ECO:0000313" key="3">
    <source>
        <dbReference type="EMBL" id="KAK6353705.1"/>
    </source>
</evidence>
<feature type="chain" id="PRO_5043844141" evidence="2">
    <location>
        <begin position="23"/>
        <end position="856"/>
    </location>
</feature>
<evidence type="ECO:0000256" key="2">
    <source>
        <dbReference type="SAM" id="SignalP"/>
    </source>
</evidence>
<proteinExistence type="predicted"/>
<feature type="signal peptide" evidence="2">
    <location>
        <begin position="1"/>
        <end position="22"/>
    </location>
</feature>
<protein>
    <submittedName>
        <fullName evidence="3">Uncharacterized protein</fullName>
    </submittedName>
</protein>
<organism evidence="3 4">
    <name type="scientific">Orbilia brochopaga</name>
    <dbReference type="NCBI Taxonomy" id="3140254"/>
    <lineage>
        <taxon>Eukaryota</taxon>
        <taxon>Fungi</taxon>
        <taxon>Dikarya</taxon>
        <taxon>Ascomycota</taxon>
        <taxon>Pezizomycotina</taxon>
        <taxon>Orbiliomycetes</taxon>
        <taxon>Orbiliales</taxon>
        <taxon>Orbiliaceae</taxon>
        <taxon>Orbilia</taxon>
    </lineage>
</organism>
<feature type="region of interest" description="Disordered" evidence="1">
    <location>
        <begin position="73"/>
        <end position="94"/>
    </location>
</feature>
<gene>
    <name evidence="3" type="ORF">TWF696_005666</name>
</gene>
<comment type="caution">
    <text evidence="3">The sequence shown here is derived from an EMBL/GenBank/DDBJ whole genome shotgun (WGS) entry which is preliminary data.</text>
</comment>
<dbReference type="EMBL" id="JAVHNQ010000003">
    <property type="protein sequence ID" value="KAK6353705.1"/>
    <property type="molecule type" value="Genomic_DNA"/>
</dbReference>
<accession>A0AAV9V4G7</accession>
<reference evidence="3 4" key="1">
    <citation type="submission" date="2019-10" db="EMBL/GenBank/DDBJ databases">
        <authorList>
            <person name="Palmer J.M."/>
        </authorList>
    </citation>
    <scope>NUCLEOTIDE SEQUENCE [LARGE SCALE GENOMIC DNA]</scope>
    <source>
        <strain evidence="3 4">TWF696</strain>
    </source>
</reference>
<dbReference type="AlphaFoldDB" id="A0AAV9V4G7"/>